<gene>
    <name evidence="1" type="ORF">GFK26_05885</name>
</gene>
<protein>
    <submittedName>
        <fullName evidence="1">DUF4150 domain-containing protein</fullName>
    </submittedName>
</protein>
<proteinExistence type="predicted"/>
<dbReference type="RefSeq" id="WP_153281178.1">
    <property type="nucleotide sequence ID" value="NZ_CP045644.1"/>
</dbReference>
<evidence type="ECO:0000313" key="1">
    <source>
        <dbReference type="EMBL" id="QFZ82322.1"/>
    </source>
</evidence>
<accession>A0A5Q0M1F5</accession>
<sequence length="127" mass="13317">MFFAAQGPSLDIGVPDVCKTPAVPIPHIDIGLGLMAIPNVPNIFWSCMMAHNKKTKIPLTFGDTAGIGLGVRVPSVMGQSKKITASNTFLIKGSPATRVTSFTKQNRGNVNGILGTPPQLTSVNLCA</sequence>
<dbReference type="Proteomes" id="UP000326780">
    <property type="component" value="Chromosome"/>
</dbReference>
<dbReference type="EMBL" id="CP045644">
    <property type="protein sequence ID" value="QFZ82322.1"/>
    <property type="molecule type" value="Genomic_DNA"/>
</dbReference>
<organism evidence="1 2">
    <name type="scientific">Variovorax paradoxus</name>
    <dbReference type="NCBI Taxonomy" id="34073"/>
    <lineage>
        <taxon>Bacteria</taxon>
        <taxon>Pseudomonadati</taxon>
        <taxon>Pseudomonadota</taxon>
        <taxon>Betaproteobacteria</taxon>
        <taxon>Burkholderiales</taxon>
        <taxon>Comamonadaceae</taxon>
        <taxon>Variovorax</taxon>
    </lineage>
</organism>
<dbReference type="AlphaFoldDB" id="A0A5Q0M1F5"/>
<dbReference type="Pfam" id="PF13665">
    <property type="entry name" value="Tox-PAAR-like"/>
    <property type="match status" value="1"/>
</dbReference>
<name>A0A5Q0M1F5_VARPD</name>
<reference evidence="1 2" key="1">
    <citation type="submission" date="2019-10" db="EMBL/GenBank/DDBJ databases">
        <title>Complete genome sequence of Variovorax paradoxus 5C-2.</title>
        <authorList>
            <person name="Gogoleva N.E."/>
            <person name="Balkin A.S."/>
        </authorList>
    </citation>
    <scope>NUCLEOTIDE SEQUENCE [LARGE SCALE GENOMIC DNA]</scope>
    <source>
        <strain evidence="1 2">5C-2</strain>
    </source>
</reference>
<evidence type="ECO:0000313" key="2">
    <source>
        <dbReference type="Proteomes" id="UP000326780"/>
    </source>
</evidence>